<evidence type="ECO:0008006" key="4">
    <source>
        <dbReference type="Google" id="ProtNLM"/>
    </source>
</evidence>
<evidence type="ECO:0000313" key="3">
    <source>
        <dbReference type="Proteomes" id="UP000570474"/>
    </source>
</evidence>
<organism evidence="2 3">
    <name type="scientific">Chitinophaga varians</name>
    <dbReference type="NCBI Taxonomy" id="2202339"/>
    <lineage>
        <taxon>Bacteria</taxon>
        <taxon>Pseudomonadati</taxon>
        <taxon>Bacteroidota</taxon>
        <taxon>Chitinophagia</taxon>
        <taxon>Chitinophagales</taxon>
        <taxon>Chitinophagaceae</taxon>
        <taxon>Chitinophaga</taxon>
    </lineage>
</organism>
<accession>A0A847S3S9</accession>
<proteinExistence type="predicted"/>
<evidence type="ECO:0000313" key="2">
    <source>
        <dbReference type="EMBL" id="NLR67507.1"/>
    </source>
</evidence>
<protein>
    <recommendedName>
        <fullName evidence="4">TonB C-terminal domain-containing protein</fullName>
    </recommendedName>
</protein>
<feature type="signal peptide" evidence="1">
    <location>
        <begin position="1"/>
        <end position="19"/>
    </location>
</feature>
<gene>
    <name evidence="2" type="ORF">HGH92_24595</name>
</gene>
<comment type="caution">
    <text evidence="2">The sequence shown here is derived from an EMBL/GenBank/DDBJ whole genome shotgun (WGS) entry which is preliminary data.</text>
</comment>
<keyword evidence="1" id="KW-0732">Signal</keyword>
<feature type="chain" id="PRO_5032295621" description="TonB C-terminal domain-containing protein" evidence="1">
    <location>
        <begin position="20"/>
        <end position="167"/>
    </location>
</feature>
<evidence type="ECO:0000256" key="1">
    <source>
        <dbReference type="SAM" id="SignalP"/>
    </source>
</evidence>
<sequence length="167" mass="18952">MYKLTTLLSLLLLVMLPFAGEAQEDSLYKPLMVKISKNVRVPRSIRRAAKATQLTIVYTVADGKKSVRYFPEKESDSLRSGFQACEQILMEADWAKIAPKLYAKRNFSIVLPVAIYFRDGSNSSNESVIEEDALGRLFDFCTKVAPPYQVLSPLIMFGFKYPSHESW</sequence>
<name>A0A847S3S9_9BACT</name>
<dbReference type="Proteomes" id="UP000570474">
    <property type="component" value="Unassembled WGS sequence"/>
</dbReference>
<keyword evidence="3" id="KW-1185">Reference proteome</keyword>
<reference evidence="2 3" key="1">
    <citation type="submission" date="2020-04" db="EMBL/GenBank/DDBJ databases">
        <authorList>
            <person name="Yin C."/>
        </authorList>
    </citation>
    <scope>NUCLEOTIDE SEQUENCE [LARGE SCALE GENOMIC DNA]</scope>
    <source>
        <strain evidence="2 3">Ae27</strain>
    </source>
</reference>
<dbReference type="RefSeq" id="WP_168873466.1">
    <property type="nucleotide sequence ID" value="NZ_JABAIA010000003.1"/>
</dbReference>
<dbReference type="AlphaFoldDB" id="A0A847S3S9"/>
<dbReference type="EMBL" id="JABAIA010000003">
    <property type="protein sequence ID" value="NLR67507.1"/>
    <property type="molecule type" value="Genomic_DNA"/>
</dbReference>